<organism evidence="1">
    <name type="scientific">Arundo donax</name>
    <name type="common">Giant reed</name>
    <name type="synonym">Donax arundinaceus</name>
    <dbReference type="NCBI Taxonomy" id="35708"/>
    <lineage>
        <taxon>Eukaryota</taxon>
        <taxon>Viridiplantae</taxon>
        <taxon>Streptophyta</taxon>
        <taxon>Embryophyta</taxon>
        <taxon>Tracheophyta</taxon>
        <taxon>Spermatophyta</taxon>
        <taxon>Magnoliopsida</taxon>
        <taxon>Liliopsida</taxon>
        <taxon>Poales</taxon>
        <taxon>Poaceae</taxon>
        <taxon>PACMAD clade</taxon>
        <taxon>Arundinoideae</taxon>
        <taxon>Arundineae</taxon>
        <taxon>Arundo</taxon>
    </lineage>
</organism>
<sequence>MRLLVCRDYGTATTNNAQMCTNMMGHPHTRKIK</sequence>
<evidence type="ECO:0000313" key="1">
    <source>
        <dbReference type="EMBL" id="JAE28918.1"/>
    </source>
</evidence>
<name>A0A0A9H7P2_ARUDO</name>
<dbReference type="AlphaFoldDB" id="A0A0A9H7P2"/>
<accession>A0A0A9H7P2</accession>
<proteinExistence type="predicted"/>
<dbReference type="EMBL" id="GBRH01168978">
    <property type="protein sequence ID" value="JAE28918.1"/>
    <property type="molecule type" value="Transcribed_RNA"/>
</dbReference>
<protein>
    <submittedName>
        <fullName evidence="1">Uncharacterized protein</fullName>
    </submittedName>
</protein>
<reference evidence="1" key="2">
    <citation type="journal article" date="2015" name="Data Brief">
        <title>Shoot transcriptome of the giant reed, Arundo donax.</title>
        <authorList>
            <person name="Barrero R.A."/>
            <person name="Guerrero F.D."/>
            <person name="Moolhuijzen P."/>
            <person name="Goolsby J.A."/>
            <person name="Tidwell J."/>
            <person name="Bellgard S.E."/>
            <person name="Bellgard M.I."/>
        </authorList>
    </citation>
    <scope>NUCLEOTIDE SEQUENCE</scope>
    <source>
        <tissue evidence="1">Shoot tissue taken approximately 20 cm above the soil surface</tissue>
    </source>
</reference>
<reference evidence="1" key="1">
    <citation type="submission" date="2014-09" db="EMBL/GenBank/DDBJ databases">
        <authorList>
            <person name="Magalhaes I.L.F."/>
            <person name="Oliveira U."/>
            <person name="Santos F.R."/>
            <person name="Vidigal T.H.D.A."/>
            <person name="Brescovit A.D."/>
            <person name="Santos A.J."/>
        </authorList>
    </citation>
    <scope>NUCLEOTIDE SEQUENCE</scope>
    <source>
        <tissue evidence="1">Shoot tissue taken approximately 20 cm above the soil surface</tissue>
    </source>
</reference>